<keyword evidence="10" id="KW-1185">Reference proteome</keyword>
<evidence type="ECO:0000256" key="1">
    <source>
        <dbReference type="ARBA" id="ARBA00004141"/>
    </source>
</evidence>
<evidence type="ECO:0000256" key="3">
    <source>
        <dbReference type="ARBA" id="ARBA00022475"/>
    </source>
</evidence>
<evidence type="ECO:0000313" key="10">
    <source>
        <dbReference type="Proteomes" id="UP000683428"/>
    </source>
</evidence>
<dbReference type="Proteomes" id="UP000683428">
    <property type="component" value="Chromosome"/>
</dbReference>
<dbReference type="NCBIfam" id="TIGR00540">
    <property type="entry name" value="TPR_hemY_coli"/>
    <property type="match status" value="1"/>
</dbReference>
<keyword evidence="5 7" id="KW-1133">Transmembrane helix</keyword>
<organism evidence="9 10">
    <name type="scientific">Azospira inquinata</name>
    <dbReference type="NCBI Taxonomy" id="2785627"/>
    <lineage>
        <taxon>Bacteria</taxon>
        <taxon>Pseudomonadati</taxon>
        <taxon>Pseudomonadota</taxon>
        <taxon>Betaproteobacteria</taxon>
        <taxon>Rhodocyclales</taxon>
        <taxon>Rhodocyclaceae</taxon>
        <taxon>Azospira</taxon>
    </lineage>
</organism>
<dbReference type="Pfam" id="PF07219">
    <property type="entry name" value="HemY_N"/>
    <property type="match status" value="1"/>
</dbReference>
<evidence type="ECO:0000256" key="4">
    <source>
        <dbReference type="ARBA" id="ARBA00022692"/>
    </source>
</evidence>
<dbReference type="InterPro" id="IPR010817">
    <property type="entry name" value="HemY_N"/>
</dbReference>
<reference evidence="9" key="1">
    <citation type="submission" date="2020-11" db="EMBL/GenBank/DDBJ databases">
        <title>Azospira inquinata sp. nov.</title>
        <authorList>
            <person name="Moe W.M."/>
            <person name="Mikes M.C."/>
        </authorList>
    </citation>
    <scope>NUCLEOTIDE SEQUENCE</scope>
    <source>
        <strain evidence="9">Azo-3</strain>
    </source>
</reference>
<keyword evidence="4 7" id="KW-0812">Transmembrane</keyword>
<evidence type="ECO:0000259" key="8">
    <source>
        <dbReference type="Pfam" id="PF07219"/>
    </source>
</evidence>
<evidence type="ECO:0000256" key="6">
    <source>
        <dbReference type="ARBA" id="ARBA00023136"/>
    </source>
</evidence>
<dbReference type="InterPro" id="IPR005254">
    <property type="entry name" value="Heme_biosyn_assoc_TPR_pro"/>
</dbReference>
<evidence type="ECO:0000256" key="7">
    <source>
        <dbReference type="SAM" id="Phobius"/>
    </source>
</evidence>
<keyword evidence="6 7" id="KW-0472">Membrane</keyword>
<name>A0A975XTY2_9RHOO</name>
<feature type="transmembrane region" description="Helical" evidence="7">
    <location>
        <begin position="44"/>
        <end position="68"/>
    </location>
</feature>
<feature type="domain" description="HemY N-terminal" evidence="8">
    <location>
        <begin position="26"/>
        <end position="131"/>
    </location>
</feature>
<gene>
    <name evidence="9" type="ORF">Azoinq_10150</name>
</gene>
<dbReference type="GO" id="GO:0042168">
    <property type="term" value="P:heme metabolic process"/>
    <property type="evidence" value="ECO:0007669"/>
    <property type="project" value="InterPro"/>
</dbReference>
<sequence length="399" mass="44347">MKGLSWFILLFALAAGLALAAQGNGGYVLVVLPPWRVEMTLNLVLVALGLLFLAAYLVFRGLSLAYALPGKVSEFRLRRTREKAGNAFQESVQRWLEGRYGQAQKRAGDAWEGGYAPLLSALVAARAAHAMRQEDKEAQWLERARGGETEPSVARLMVEAEFCLDGRDFDGAAAALEQVQARSGRHLAAMRLELKAQQGRKDWPQVLRLARQLEKRRALAPELAREIKLQAHREAIRLREDDGGLLLAYLRGVPEEEFHPRLVASAARALYQQGARAEALGLVESRLEKACAEDACWSPELVRLYGEWGEGDLTARIARAGKWLQQRPQDGELLLALGRLCLKQRLWGKAQNYLEASLSVAESREAHRELARLFEATDRSEAANTHYRASLEVPAAPGR</sequence>
<accession>A0A975XTY2</accession>
<proteinExistence type="predicted"/>
<evidence type="ECO:0000256" key="2">
    <source>
        <dbReference type="ARBA" id="ARBA00004236"/>
    </source>
</evidence>
<comment type="subcellular location">
    <subcellularLocation>
        <location evidence="2">Cell membrane</location>
    </subcellularLocation>
    <subcellularLocation>
        <location evidence="1">Membrane</location>
        <topology evidence="1">Multi-pass membrane protein</topology>
    </subcellularLocation>
</comment>
<dbReference type="RefSeq" id="WP_216129432.1">
    <property type="nucleotide sequence ID" value="NZ_CP064782.1"/>
</dbReference>
<evidence type="ECO:0000313" key="9">
    <source>
        <dbReference type="EMBL" id="QWT48226.1"/>
    </source>
</evidence>
<dbReference type="KEGG" id="aiq:Azoinq_10150"/>
<protein>
    <submittedName>
        <fullName evidence="9">Heme biosynthesis protein HemY</fullName>
    </submittedName>
</protein>
<dbReference type="GO" id="GO:0005886">
    <property type="term" value="C:plasma membrane"/>
    <property type="evidence" value="ECO:0007669"/>
    <property type="project" value="UniProtKB-SubCell"/>
</dbReference>
<dbReference type="AlphaFoldDB" id="A0A975XTY2"/>
<dbReference type="EMBL" id="CP064782">
    <property type="protein sequence ID" value="QWT48226.1"/>
    <property type="molecule type" value="Genomic_DNA"/>
</dbReference>
<keyword evidence="3" id="KW-1003">Cell membrane</keyword>
<evidence type="ECO:0000256" key="5">
    <source>
        <dbReference type="ARBA" id="ARBA00022989"/>
    </source>
</evidence>